<feature type="domain" description="Heterokaryon incompatibility" evidence="1">
    <location>
        <begin position="69"/>
        <end position="222"/>
    </location>
</feature>
<dbReference type="InterPro" id="IPR010730">
    <property type="entry name" value="HET"/>
</dbReference>
<sequence length="585" mass="66855">MLNKVIPDPSSSQCTTLAVEWMRNCADHHNCAATSSLNLRSSTRFLYLDPNNEDVALVKFLPHQAPREWVALSYRWGTDQAVMLTHSNLAELQEGIQVHDLDHTIQDAIFIVRALGLEYLWVDALCVLQDGSREDWLAQSSKMREVYEKSTVTLVAVDSPSVRHGFLEPRDQQYVPLKWSLESSLDELDASGSLDAYLSEAWDPVRDRLRGPWAERGWTFQEGLLPNRLLYYSATQMLWKCCAETRYERGLKVSPMDEIADDFADEGGRNFWGFDLFTKVKLMPRYVQTLAQDTRGEKHRLWYELVEEYSGRCLGNFSDRSIAISGLAAKYQDFLGTDRYLAGLWKDDIIRGLLWHVVDAKVFDEPNRDGGVDRVWQCPSWSWLGMAAGRTVRNDHAAYMDCRLIARVRDIQIVYEKPSHSFGNVRQAVLSLQGPTLLFNRLYTAGWRSWTSLSAFERHVSHLIEDEHGERAASFAGEGRFAAVLMLQHFPSVDHRLDVLVLEAANGAGAAVPQFRRLGVVRLCYFDEKLKASPGLLTRYRTVQDSLPYRLGLHPGFRRMKITQAKAVFNELSNQRWPDQTLLVT</sequence>
<proteinExistence type="predicted"/>
<organism evidence="2 3">
    <name type="scientific">Lithohypha guttulata</name>
    <dbReference type="NCBI Taxonomy" id="1690604"/>
    <lineage>
        <taxon>Eukaryota</taxon>
        <taxon>Fungi</taxon>
        <taxon>Dikarya</taxon>
        <taxon>Ascomycota</taxon>
        <taxon>Pezizomycotina</taxon>
        <taxon>Eurotiomycetes</taxon>
        <taxon>Chaetothyriomycetidae</taxon>
        <taxon>Chaetothyriales</taxon>
        <taxon>Trichomeriaceae</taxon>
        <taxon>Lithohypha</taxon>
    </lineage>
</organism>
<accession>A0ABR0JU09</accession>
<dbReference type="PANTHER" id="PTHR33112:SF16">
    <property type="entry name" value="HETEROKARYON INCOMPATIBILITY DOMAIN-CONTAINING PROTEIN"/>
    <property type="match status" value="1"/>
</dbReference>
<comment type="caution">
    <text evidence="2">The sequence shown here is derived from an EMBL/GenBank/DDBJ whole genome shotgun (WGS) entry which is preliminary data.</text>
</comment>
<evidence type="ECO:0000259" key="1">
    <source>
        <dbReference type="Pfam" id="PF06985"/>
    </source>
</evidence>
<gene>
    <name evidence="2" type="ORF">LTR24_010515</name>
</gene>
<name>A0ABR0JU09_9EURO</name>
<dbReference type="Pfam" id="PF06985">
    <property type="entry name" value="HET"/>
    <property type="match status" value="1"/>
</dbReference>
<dbReference type="PANTHER" id="PTHR33112">
    <property type="entry name" value="DOMAIN PROTEIN, PUTATIVE-RELATED"/>
    <property type="match status" value="1"/>
</dbReference>
<dbReference type="EMBL" id="JAVRRG010000346">
    <property type="protein sequence ID" value="KAK5072233.1"/>
    <property type="molecule type" value="Genomic_DNA"/>
</dbReference>
<reference evidence="2 3" key="1">
    <citation type="submission" date="2023-08" db="EMBL/GenBank/DDBJ databases">
        <title>Black Yeasts Isolated from many extreme environments.</title>
        <authorList>
            <person name="Coleine C."/>
            <person name="Stajich J.E."/>
            <person name="Selbmann L."/>
        </authorList>
    </citation>
    <scope>NUCLEOTIDE SEQUENCE [LARGE SCALE GENOMIC DNA]</scope>
    <source>
        <strain evidence="2 3">CCFEE 5885</strain>
    </source>
</reference>
<protein>
    <recommendedName>
        <fullName evidence="1">Heterokaryon incompatibility domain-containing protein</fullName>
    </recommendedName>
</protein>
<dbReference type="Proteomes" id="UP001345013">
    <property type="component" value="Unassembled WGS sequence"/>
</dbReference>
<evidence type="ECO:0000313" key="3">
    <source>
        <dbReference type="Proteomes" id="UP001345013"/>
    </source>
</evidence>
<evidence type="ECO:0000313" key="2">
    <source>
        <dbReference type="EMBL" id="KAK5072233.1"/>
    </source>
</evidence>
<keyword evidence="3" id="KW-1185">Reference proteome</keyword>